<dbReference type="STRING" id="4081.A0A3Q7IGA5"/>
<dbReference type="InParanoid" id="A0A3Q7IGA5"/>
<dbReference type="EnsemblPlants" id="Solyc10g050993.1.1">
    <property type="protein sequence ID" value="Solyc10g050993.1.1"/>
    <property type="gene ID" value="Solyc10g050993.1"/>
</dbReference>
<organism evidence="1">
    <name type="scientific">Solanum lycopersicum</name>
    <name type="common">Tomato</name>
    <name type="synonym">Lycopersicon esculentum</name>
    <dbReference type="NCBI Taxonomy" id="4081"/>
    <lineage>
        <taxon>Eukaryota</taxon>
        <taxon>Viridiplantae</taxon>
        <taxon>Streptophyta</taxon>
        <taxon>Embryophyta</taxon>
        <taxon>Tracheophyta</taxon>
        <taxon>Spermatophyta</taxon>
        <taxon>Magnoliopsida</taxon>
        <taxon>eudicotyledons</taxon>
        <taxon>Gunneridae</taxon>
        <taxon>Pentapetalae</taxon>
        <taxon>asterids</taxon>
        <taxon>lamiids</taxon>
        <taxon>Solanales</taxon>
        <taxon>Solanaceae</taxon>
        <taxon>Solanoideae</taxon>
        <taxon>Solaneae</taxon>
        <taxon>Solanum</taxon>
        <taxon>Solanum subgen. Lycopersicon</taxon>
    </lineage>
</organism>
<evidence type="ECO:0000313" key="1">
    <source>
        <dbReference type="EnsemblPlants" id="Solyc10g050993.1.1"/>
    </source>
</evidence>
<dbReference type="OMA" id="DKGHADI"/>
<reference evidence="1" key="2">
    <citation type="submission" date="2019-01" db="UniProtKB">
        <authorList>
            <consortium name="EnsemblPlants"/>
        </authorList>
    </citation>
    <scope>IDENTIFICATION</scope>
    <source>
        <strain evidence="1">cv. Heinz 1706</strain>
    </source>
</reference>
<dbReference type="Gramene" id="Solyc10g050993.1.1">
    <property type="protein sequence ID" value="Solyc10g050993.1.1"/>
    <property type="gene ID" value="Solyc10g050993.1"/>
</dbReference>
<proteinExistence type="predicted"/>
<reference evidence="1" key="1">
    <citation type="journal article" date="2012" name="Nature">
        <title>The tomato genome sequence provides insights into fleshy fruit evolution.</title>
        <authorList>
            <consortium name="Tomato Genome Consortium"/>
        </authorList>
    </citation>
    <scope>NUCLEOTIDE SEQUENCE [LARGE SCALE GENOMIC DNA]</scope>
    <source>
        <strain evidence="1">cv. Heinz 1706</strain>
    </source>
</reference>
<dbReference type="PANTHER" id="PTHR11439">
    <property type="entry name" value="GAG-POL-RELATED RETROTRANSPOSON"/>
    <property type="match status" value="1"/>
</dbReference>
<protein>
    <recommendedName>
        <fullName evidence="3">Reverse transcriptase Ty1/copia-type domain-containing protein</fullName>
    </recommendedName>
</protein>
<accession>A0A3Q7IGA5</accession>
<dbReference type="Proteomes" id="UP000004994">
    <property type="component" value="Chromosome 10"/>
</dbReference>
<evidence type="ECO:0000313" key="2">
    <source>
        <dbReference type="Proteomes" id="UP000004994"/>
    </source>
</evidence>
<name>A0A3Q7IGA5_SOLLC</name>
<evidence type="ECO:0008006" key="3">
    <source>
        <dbReference type="Google" id="ProtNLM"/>
    </source>
</evidence>
<dbReference type="AlphaFoldDB" id="A0A3Q7IGA5"/>
<keyword evidence="2" id="KW-1185">Reference proteome</keyword>
<dbReference type="PANTHER" id="PTHR11439:SF485">
    <property type="entry name" value="REVERSE TRANSCRIPTASE TY1_COPIA-TYPE DOMAIN-CONTAINING PROTEIN"/>
    <property type="match status" value="1"/>
</dbReference>
<sequence length="131" mass="15041">MYRNIKLVLGQRELLEDPGRYQRPVGKLNYLTITRSDISFAITVVIQFLQAPCKDHWDAVIRILKYIKRAPEQGLLYEDKGHADIIGYCDADWSGSLTDRRSTFGSRISSYGPCFMRAYLVETTSSRVEIC</sequence>